<sequence>MSRRYCARRCSPGFARRRVVPKVPNAEFMKQMRPIGLYQVFYKVIAKVLAGRLNQILPNVISEAHNGFVKGKDISDNILIAQEVMQFLKTKTQGRDKWMVVKLDMEKAYDRVEWGFLFAVMEALGFDRQWIKWMKACVTSVSFSLILNGTEHGYFRPHRGIRQGDPLSPLLYAIYTEAFSAMIDGALSSNQLHELKVHRHAPTISHLLFADDSYLFLRASSIECSSLLHLLELYEQSSGAKVNLSKSSVYFSSNVTDKEASLLAGQLGISS</sequence>
<reference evidence="2 3" key="1">
    <citation type="submission" date="2024-04" db="EMBL/GenBank/DDBJ databases">
        <authorList>
            <person name="Fracassetti M."/>
        </authorList>
    </citation>
    <scope>NUCLEOTIDE SEQUENCE [LARGE SCALE GENOMIC DNA]</scope>
</reference>
<dbReference type="AlphaFoldDB" id="A0AAV2GJL7"/>
<dbReference type="Proteomes" id="UP001497516">
    <property type="component" value="Chromosome 9"/>
</dbReference>
<keyword evidence="3" id="KW-1185">Reference proteome</keyword>
<gene>
    <name evidence="2" type="ORF">LTRI10_LOCUS49892</name>
</gene>
<name>A0AAV2GJL7_9ROSI</name>
<evidence type="ECO:0000313" key="3">
    <source>
        <dbReference type="Proteomes" id="UP001497516"/>
    </source>
</evidence>
<dbReference type="PANTHER" id="PTHR46890">
    <property type="entry name" value="NON-LTR RETROLELEMENT REVERSE TRANSCRIPTASE-LIKE PROTEIN-RELATED"/>
    <property type="match status" value="1"/>
</dbReference>
<evidence type="ECO:0000259" key="1">
    <source>
        <dbReference type="PROSITE" id="PS50878"/>
    </source>
</evidence>
<dbReference type="InterPro" id="IPR052343">
    <property type="entry name" value="Retrotransposon-Effector_Assoc"/>
</dbReference>
<evidence type="ECO:0000313" key="2">
    <source>
        <dbReference type="EMBL" id="CAL1410472.1"/>
    </source>
</evidence>
<feature type="domain" description="Reverse transcriptase" evidence="1">
    <location>
        <begin position="1"/>
        <end position="271"/>
    </location>
</feature>
<accession>A0AAV2GJL7</accession>
<organism evidence="2 3">
    <name type="scientific">Linum trigynum</name>
    <dbReference type="NCBI Taxonomy" id="586398"/>
    <lineage>
        <taxon>Eukaryota</taxon>
        <taxon>Viridiplantae</taxon>
        <taxon>Streptophyta</taxon>
        <taxon>Embryophyta</taxon>
        <taxon>Tracheophyta</taxon>
        <taxon>Spermatophyta</taxon>
        <taxon>Magnoliopsida</taxon>
        <taxon>eudicotyledons</taxon>
        <taxon>Gunneridae</taxon>
        <taxon>Pentapetalae</taxon>
        <taxon>rosids</taxon>
        <taxon>fabids</taxon>
        <taxon>Malpighiales</taxon>
        <taxon>Linaceae</taxon>
        <taxon>Linum</taxon>
    </lineage>
</organism>
<dbReference type="SUPFAM" id="SSF56672">
    <property type="entry name" value="DNA/RNA polymerases"/>
    <property type="match status" value="1"/>
</dbReference>
<dbReference type="CDD" id="cd01650">
    <property type="entry name" value="RT_nLTR_like"/>
    <property type="match status" value="1"/>
</dbReference>
<dbReference type="InterPro" id="IPR000477">
    <property type="entry name" value="RT_dom"/>
</dbReference>
<dbReference type="PROSITE" id="PS50878">
    <property type="entry name" value="RT_POL"/>
    <property type="match status" value="1"/>
</dbReference>
<dbReference type="Pfam" id="PF00078">
    <property type="entry name" value="RVT_1"/>
    <property type="match status" value="1"/>
</dbReference>
<dbReference type="InterPro" id="IPR043502">
    <property type="entry name" value="DNA/RNA_pol_sf"/>
</dbReference>
<dbReference type="EMBL" id="OZ034822">
    <property type="protein sequence ID" value="CAL1410472.1"/>
    <property type="molecule type" value="Genomic_DNA"/>
</dbReference>
<proteinExistence type="predicted"/>
<dbReference type="PANTHER" id="PTHR46890:SF48">
    <property type="entry name" value="RNA-DIRECTED DNA POLYMERASE"/>
    <property type="match status" value="1"/>
</dbReference>
<protein>
    <recommendedName>
        <fullName evidence="1">Reverse transcriptase domain-containing protein</fullName>
    </recommendedName>
</protein>